<dbReference type="PROSITE" id="PS00166">
    <property type="entry name" value="ENOYL_COA_HYDRATASE"/>
    <property type="match status" value="1"/>
</dbReference>
<dbReference type="InterPro" id="IPR029045">
    <property type="entry name" value="ClpP/crotonase-like_dom_sf"/>
</dbReference>
<accession>A0ABS4VV29</accession>
<dbReference type="Gene3D" id="3.90.226.10">
    <property type="entry name" value="2-enoyl-CoA Hydratase, Chain A, domain 1"/>
    <property type="match status" value="1"/>
</dbReference>
<dbReference type="CDD" id="cd06558">
    <property type="entry name" value="crotonase-like"/>
    <property type="match status" value="1"/>
</dbReference>
<dbReference type="SUPFAM" id="SSF52096">
    <property type="entry name" value="ClpP/crotonase"/>
    <property type="match status" value="1"/>
</dbReference>
<dbReference type="InterPro" id="IPR001753">
    <property type="entry name" value="Enoyl-CoA_hydra/iso"/>
</dbReference>
<proteinExistence type="inferred from homology"/>
<gene>
    <name evidence="3" type="ORF">JOF36_003484</name>
</gene>
<sequence>MAHVTDEEVVVTYRTLRVDDGPDDGVVVVTLDRPERLNAMDPDFFRDLAAVMRDLDERDDVRAAVLTGSGRAFSAGGDIDSFAALDGDTDAVRAHLRLVYDGFHAVELAQSPVVGAVNGLAFGGGTELTLTCDVVVAAESATFAFKEPTVGLTPGFGVLRGPDVMGRGWTRYLALTGDAIDARTAERAGLVQFVVPDAELLATATSVAARIAANPRLAVRVGKQFVNRDTGSAMRESVEATALLFTTAEHRAAVSAFLARREARHGR</sequence>
<evidence type="ECO:0000313" key="3">
    <source>
        <dbReference type="EMBL" id="MBP2367788.1"/>
    </source>
</evidence>
<dbReference type="PANTHER" id="PTHR43802:SF1">
    <property type="entry name" value="IP11341P-RELATED"/>
    <property type="match status" value="1"/>
</dbReference>
<dbReference type="PANTHER" id="PTHR43802">
    <property type="entry name" value="ENOYL-COA HYDRATASE"/>
    <property type="match status" value="1"/>
</dbReference>
<dbReference type="RefSeq" id="WP_210027963.1">
    <property type="nucleotide sequence ID" value="NZ_JAGINU010000001.1"/>
</dbReference>
<evidence type="ECO:0000313" key="4">
    <source>
        <dbReference type="Proteomes" id="UP001519295"/>
    </source>
</evidence>
<dbReference type="Proteomes" id="UP001519295">
    <property type="component" value="Unassembled WGS sequence"/>
</dbReference>
<reference evidence="3 4" key="1">
    <citation type="submission" date="2021-03" db="EMBL/GenBank/DDBJ databases">
        <title>Sequencing the genomes of 1000 actinobacteria strains.</title>
        <authorList>
            <person name="Klenk H.-P."/>
        </authorList>
    </citation>
    <scope>NUCLEOTIDE SEQUENCE [LARGE SCALE GENOMIC DNA]</scope>
    <source>
        <strain evidence="3 4">DSM 45256</strain>
    </source>
</reference>
<protein>
    <submittedName>
        <fullName evidence="3">Enoyl-CoA hydratase/carnithine racemase</fullName>
    </submittedName>
</protein>
<comment type="caution">
    <text evidence="3">The sequence shown here is derived from an EMBL/GenBank/DDBJ whole genome shotgun (WGS) entry which is preliminary data.</text>
</comment>
<keyword evidence="4" id="KW-1185">Reference proteome</keyword>
<evidence type="ECO:0000256" key="1">
    <source>
        <dbReference type="ARBA" id="ARBA00005254"/>
    </source>
</evidence>
<organism evidence="3 4">
    <name type="scientific">Pseudonocardia parietis</name>
    <dbReference type="NCBI Taxonomy" id="570936"/>
    <lineage>
        <taxon>Bacteria</taxon>
        <taxon>Bacillati</taxon>
        <taxon>Actinomycetota</taxon>
        <taxon>Actinomycetes</taxon>
        <taxon>Pseudonocardiales</taxon>
        <taxon>Pseudonocardiaceae</taxon>
        <taxon>Pseudonocardia</taxon>
    </lineage>
</organism>
<dbReference type="Pfam" id="PF00378">
    <property type="entry name" value="ECH_1"/>
    <property type="match status" value="1"/>
</dbReference>
<evidence type="ECO:0000256" key="2">
    <source>
        <dbReference type="RuleBase" id="RU003707"/>
    </source>
</evidence>
<comment type="similarity">
    <text evidence="1 2">Belongs to the enoyl-CoA hydratase/isomerase family.</text>
</comment>
<dbReference type="InterPro" id="IPR018376">
    <property type="entry name" value="Enoyl-CoA_hyd/isom_CS"/>
</dbReference>
<name>A0ABS4VV29_9PSEU</name>
<dbReference type="EMBL" id="JAGINU010000001">
    <property type="protein sequence ID" value="MBP2367788.1"/>
    <property type="molecule type" value="Genomic_DNA"/>
</dbReference>